<proteinExistence type="predicted"/>
<dbReference type="Gene3D" id="3.40.30.10">
    <property type="entry name" value="Glutaredoxin"/>
    <property type="match status" value="1"/>
</dbReference>
<evidence type="ECO:0000259" key="1">
    <source>
        <dbReference type="Pfam" id="PF00085"/>
    </source>
</evidence>
<reference evidence="2" key="1">
    <citation type="journal article" date="2020" name="Nature">
        <title>Giant virus diversity and host interactions through global metagenomics.</title>
        <authorList>
            <person name="Schulz F."/>
            <person name="Roux S."/>
            <person name="Paez-Espino D."/>
            <person name="Jungbluth S."/>
            <person name="Walsh D.A."/>
            <person name="Denef V.J."/>
            <person name="McMahon K.D."/>
            <person name="Konstantinidis K.T."/>
            <person name="Eloe-Fadrosh E.A."/>
            <person name="Kyrpides N.C."/>
            <person name="Woyke T."/>
        </authorList>
    </citation>
    <scope>NUCLEOTIDE SEQUENCE</scope>
    <source>
        <strain evidence="2">GVMAG-M-3300027747-57</strain>
    </source>
</reference>
<dbReference type="InterPro" id="IPR013766">
    <property type="entry name" value="Thioredoxin_domain"/>
</dbReference>
<sequence length="124" mass="14351">MTLPIITDIRDRNHFLELLHTNPGLFLIKFGAEWCGPCRTINQGVKYYFENMPDNVQCAIIDIDINFDIYSFLRSKRVVNGVPVILCYIKDNLTHVPNDLVIGADKKQIMDFFIRCNNLTTVQE</sequence>
<dbReference type="EMBL" id="MN740430">
    <property type="protein sequence ID" value="QHU05994.1"/>
    <property type="molecule type" value="Genomic_DNA"/>
</dbReference>
<protein>
    <recommendedName>
        <fullName evidence="1">Thioredoxin domain-containing protein</fullName>
    </recommendedName>
</protein>
<dbReference type="AlphaFoldDB" id="A0A6C0JQJ6"/>
<feature type="domain" description="Thioredoxin" evidence="1">
    <location>
        <begin position="13"/>
        <end position="110"/>
    </location>
</feature>
<name>A0A6C0JQJ6_9ZZZZ</name>
<accession>A0A6C0JQJ6</accession>
<evidence type="ECO:0000313" key="2">
    <source>
        <dbReference type="EMBL" id="QHU05994.1"/>
    </source>
</evidence>
<dbReference type="InterPro" id="IPR036249">
    <property type="entry name" value="Thioredoxin-like_sf"/>
</dbReference>
<dbReference type="Pfam" id="PF00085">
    <property type="entry name" value="Thioredoxin"/>
    <property type="match status" value="1"/>
</dbReference>
<dbReference type="SUPFAM" id="SSF52833">
    <property type="entry name" value="Thioredoxin-like"/>
    <property type="match status" value="1"/>
</dbReference>
<organism evidence="2">
    <name type="scientific">viral metagenome</name>
    <dbReference type="NCBI Taxonomy" id="1070528"/>
    <lineage>
        <taxon>unclassified sequences</taxon>
        <taxon>metagenomes</taxon>
        <taxon>organismal metagenomes</taxon>
    </lineage>
</organism>